<dbReference type="PhylomeDB" id="B3RW52"/>
<dbReference type="eggNOG" id="ENOG502QRVM">
    <property type="taxonomic scope" value="Eukaryota"/>
</dbReference>
<dbReference type="OrthoDB" id="272072at2759"/>
<dbReference type="InterPro" id="IPR011992">
    <property type="entry name" value="EF-hand-dom_pair"/>
</dbReference>
<organism evidence="2 3">
    <name type="scientific">Trichoplax adhaerens</name>
    <name type="common">Trichoplax reptans</name>
    <dbReference type="NCBI Taxonomy" id="10228"/>
    <lineage>
        <taxon>Eukaryota</taxon>
        <taxon>Metazoa</taxon>
        <taxon>Placozoa</taxon>
        <taxon>Uniplacotomia</taxon>
        <taxon>Trichoplacea</taxon>
        <taxon>Trichoplacidae</taxon>
        <taxon>Trichoplax</taxon>
    </lineage>
</organism>
<dbReference type="SUPFAM" id="SSF47473">
    <property type="entry name" value="EF-hand"/>
    <property type="match status" value="4"/>
</dbReference>
<gene>
    <name evidence="2" type="ORF">TRIADDRAFT_24458</name>
</gene>
<dbReference type="HOGENOM" id="CLU_013413_0_0_1"/>
<dbReference type="PANTHER" id="PTHR20875:SF0">
    <property type="entry name" value="GH12158P"/>
    <property type="match status" value="1"/>
</dbReference>
<proteinExistence type="predicted"/>
<dbReference type="Proteomes" id="UP000009022">
    <property type="component" value="Unassembled WGS sequence"/>
</dbReference>
<keyword evidence="3" id="KW-1185">Reference proteome</keyword>
<dbReference type="InterPro" id="IPR052603">
    <property type="entry name" value="EFCB6"/>
</dbReference>
<protein>
    <recommendedName>
        <fullName evidence="1">EF-hand domain-containing protein</fullName>
    </recommendedName>
</protein>
<dbReference type="EMBL" id="DS985244">
    <property type="protein sequence ID" value="EDV26117.1"/>
    <property type="molecule type" value="Genomic_DNA"/>
</dbReference>
<reference evidence="2 3" key="1">
    <citation type="journal article" date="2008" name="Nature">
        <title>The Trichoplax genome and the nature of placozoans.</title>
        <authorList>
            <person name="Srivastava M."/>
            <person name="Begovic E."/>
            <person name="Chapman J."/>
            <person name="Putnam N.H."/>
            <person name="Hellsten U."/>
            <person name="Kawashima T."/>
            <person name="Kuo A."/>
            <person name="Mitros T."/>
            <person name="Salamov A."/>
            <person name="Carpenter M.L."/>
            <person name="Signorovitch A.Y."/>
            <person name="Moreno M.A."/>
            <person name="Kamm K."/>
            <person name="Grimwood J."/>
            <person name="Schmutz J."/>
            <person name="Shapiro H."/>
            <person name="Grigoriev I.V."/>
            <person name="Buss L.W."/>
            <person name="Schierwater B."/>
            <person name="Dellaporta S.L."/>
            <person name="Rokhsar D.S."/>
        </authorList>
    </citation>
    <scope>NUCLEOTIDE SEQUENCE [LARGE SCALE GENOMIC DNA]</scope>
    <source>
        <strain evidence="2 3">Grell-BS-1999</strain>
    </source>
</reference>
<dbReference type="GeneID" id="6752854"/>
<evidence type="ECO:0000313" key="3">
    <source>
        <dbReference type="Proteomes" id="UP000009022"/>
    </source>
</evidence>
<dbReference type="RefSeq" id="XP_002112150.1">
    <property type="nucleotide sequence ID" value="XM_002112114.1"/>
</dbReference>
<dbReference type="SMART" id="SM00054">
    <property type="entry name" value="EFh"/>
    <property type="match status" value="4"/>
</dbReference>
<dbReference type="PROSITE" id="PS50222">
    <property type="entry name" value="EF_HAND_2"/>
    <property type="match status" value="1"/>
</dbReference>
<evidence type="ECO:0000313" key="2">
    <source>
        <dbReference type="EMBL" id="EDV26117.1"/>
    </source>
</evidence>
<name>B3RW52_TRIAD</name>
<dbReference type="PANTHER" id="PTHR20875">
    <property type="entry name" value="EF-HAND CALCIUM-BINDING DOMAIN-CONTAINING PROTEIN 6-RELATED"/>
    <property type="match status" value="1"/>
</dbReference>
<dbReference type="GO" id="GO:0005509">
    <property type="term" value="F:calcium ion binding"/>
    <property type="evidence" value="ECO:0007669"/>
    <property type="project" value="InterPro"/>
</dbReference>
<feature type="domain" description="EF-hand" evidence="1">
    <location>
        <begin position="236"/>
        <end position="264"/>
    </location>
</feature>
<dbReference type="InParanoid" id="B3RW52"/>
<dbReference type="STRING" id="10228.B3RW52"/>
<dbReference type="OMA" id="CVRYRDF"/>
<sequence>MTTPSVEDKLRAAAYAAHVQVPDVFRIYDHLRTGFITRSQFLRCLDQSFKLQLNNKDESYLWEQYGWQKPDQINYAELSKLISCNFDPSKFISRPEEQGTQEQTARFVKQFNRQTLSANSERKCLEILRRCKNFCQGHGIDVRSCFQDFDKHREGRVSEYQFYRCFPGPSNVSEADLRLLAARYYDNRTRSYDYIKFQSEILNLGKLSTILTVPYRIEIYIAYILILDAHGIRTTDFFKDYDKHHNGVITENQFLCGLSLVCGPYLTLTRDERQILVDNFKQSNQRVRYREFCSKMENPFVDPDLEVKPLSITYQPPKGALARPAVQLTEKEDMELHRIISEIGNTVRKRRLLLYPYFKDFDKKSGFSRSITRDQFARALQFISIALLPQDLQLLYKRFEHPKGKEIDYTAFIQAVDQEFIASTQDSISSKFPKKEQPKAVQTLTAKSQTSSLDDLIARIKHILLTNRIRAFESFTDFDTLRCGSITENRFRMGLSNMGFSSMGKYNLAESEFKSLCKHYADPNRQQHVLWRCFMDDVDQVFTGKELEKTPSTVVAPSETALLPRLGATNWNNVEDRRKERLNAILHRMKKNIEQRRVLATPFFRDFDKHNHGHVTSFQFRQCLTYMGLHTSDEELQIIEEKFADSEGFNYVEFLQVVQPEKRDQPTYATRLNARNIDQFSTNPSDGFTSHSTEVRQLIDSLKSKVMKERIRVSEFMRDYDRLRSGRLQRATFRRALDLCRFGLNIDQYNLIENTFLSTQQEGYVDYVRFCDEIESAITVKGLEKDPLAEVSQFSVSRDVIHNELTREEQQLLQSVMTKLAERVRQRRIQLFPMFEDYDRVRNGNVSKSQFRRVLSMLALDGAVSEHEFAVLAKKFIHSVGGRSDIDYVTFSDCIYDMCGFEWRKP</sequence>
<accession>B3RW52</accession>
<dbReference type="KEGG" id="tad:TRIADDRAFT_24458"/>
<dbReference type="InterPro" id="IPR002048">
    <property type="entry name" value="EF_hand_dom"/>
</dbReference>
<dbReference type="CTD" id="6752854"/>
<dbReference type="AlphaFoldDB" id="B3RW52"/>
<dbReference type="Gene3D" id="1.10.238.10">
    <property type="entry name" value="EF-hand"/>
    <property type="match status" value="5"/>
</dbReference>
<evidence type="ECO:0000259" key="1">
    <source>
        <dbReference type="PROSITE" id="PS50222"/>
    </source>
</evidence>